<evidence type="ECO:0000256" key="1">
    <source>
        <dbReference type="SAM" id="MobiDB-lite"/>
    </source>
</evidence>
<dbReference type="AlphaFoldDB" id="A0A815RGR3"/>
<name>A0A815RGR3_9BILA</name>
<dbReference type="Proteomes" id="UP000663868">
    <property type="component" value="Unassembled WGS sequence"/>
</dbReference>
<comment type="caution">
    <text evidence="2">The sequence shown here is derived from an EMBL/GenBank/DDBJ whole genome shotgun (WGS) entry which is preliminary data.</text>
</comment>
<feature type="compositionally biased region" description="Basic and acidic residues" evidence="1">
    <location>
        <begin position="37"/>
        <end position="53"/>
    </location>
</feature>
<dbReference type="EMBL" id="CAJOBB010007130">
    <property type="protein sequence ID" value="CAF4179041.1"/>
    <property type="molecule type" value="Genomic_DNA"/>
</dbReference>
<proteinExistence type="predicted"/>
<evidence type="ECO:0000313" key="4">
    <source>
        <dbReference type="Proteomes" id="UP000663860"/>
    </source>
</evidence>
<organism evidence="2 4">
    <name type="scientific">Adineta steineri</name>
    <dbReference type="NCBI Taxonomy" id="433720"/>
    <lineage>
        <taxon>Eukaryota</taxon>
        <taxon>Metazoa</taxon>
        <taxon>Spiralia</taxon>
        <taxon>Gnathifera</taxon>
        <taxon>Rotifera</taxon>
        <taxon>Eurotatoria</taxon>
        <taxon>Bdelloidea</taxon>
        <taxon>Adinetida</taxon>
        <taxon>Adinetidae</taxon>
        <taxon>Adineta</taxon>
    </lineage>
</organism>
<gene>
    <name evidence="2" type="ORF">IZO911_LOCUS43798</name>
    <name evidence="3" type="ORF">KXQ929_LOCUS38838</name>
</gene>
<dbReference type="EMBL" id="CAJNOE010002302">
    <property type="protein sequence ID" value="CAF1477366.1"/>
    <property type="molecule type" value="Genomic_DNA"/>
</dbReference>
<sequence length="84" mass="9725">MSDRPQTMLMKLVFKRAPVMREPYRGSHWTINETSKINKKESSVHKRKEKAESLNKTNKIVQKTSPSSSSLIEKVGISLKNIRR</sequence>
<dbReference type="Proteomes" id="UP000663860">
    <property type="component" value="Unassembled WGS sequence"/>
</dbReference>
<feature type="compositionally biased region" description="Polar residues" evidence="1">
    <location>
        <begin position="54"/>
        <end position="67"/>
    </location>
</feature>
<evidence type="ECO:0000313" key="2">
    <source>
        <dbReference type="EMBL" id="CAF1477366.1"/>
    </source>
</evidence>
<evidence type="ECO:0000313" key="3">
    <source>
        <dbReference type="EMBL" id="CAF4179041.1"/>
    </source>
</evidence>
<protein>
    <submittedName>
        <fullName evidence="2">Uncharacterized protein</fullName>
    </submittedName>
</protein>
<accession>A0A815RGR3</accession>
<reference evidence="2" key="1">
    <citation type="submission" date="2021-02" db="EMBL/GenBank/DDBJ databases">
        <authorList>
            <person name="Nowell W R."/>
        </authorList>
    </citation>
    <scope>NUCLEOTIDE SEQUENCE</scope>
</reference>
<feature type="region of interest" description="Disordered" evidence="1">
    <location>
        <begin position="37"/>
        <end position="67"/>
    </location>
</feature>